<proteinExistence type="inferred from homology"/>
<sequence>MSVLSLIRRRGLLAVAACAITLLLTPPSVLAQPETLAQQLRALEKSANGRLGVALIDSGSLRELHYRSDERFAMASTFKALLAAAMLQQSVKQPDLLKKRINYKQSDLVTYSPVTEKNLKQGMTIAELCAAAIELSDNAAANLLLREIGGPQAITRLARESGDMKTRLDRWEPLLNSAIPGDARDTTTPRAMASNLQQLALGQALPAARQQLLITWLKQSQTGAESIRAGVPQGWVVGDKTGAGAYGTTNDVAIIWPPKGKPLILAIYFTQKHQHAEARRDVLASATRLVLAEWEKD</sequence>
<dbReference type="NCBIfam" id="NF033103">
    <property type="entry name" value="bla_class_A"/>
    <property type="match status" value="1"/>
</dbReference>
<gene>
    <name evidence="9" type="ORF">J2125_004523</name>
</gene>
<dbReference type="SUPFAM" id="SSF56601">
    <property type="entry name" value="beta-lactamase/transpeptidase-like"/>
    <property type="match status" value="1"/>
</dbReference>
<reference evidence="9 10" key="1">
    <citation type="submission" date="2021-03" db="EMBL/GenBank/DDBJ databases">
        <authorList>
            <person name="D'Agostino P."/>
            <person name="Huntemann M."/>
            <person name="Clum A."/>
            <person name="Spunde A."/>
            <person name="Palaniappan K."/>
            <person name="Ritter S."/>
            <person name="Mikhailova N."/>
            <person name="Chen I.-M."/>
            <person name="Stamatis D."/>
            <person name="Reddy T."/>
            <person name="O'Malley R."/>
            <person name="Daum C."/>
            <person name="Shapiro N."/>
            <person name="Ivanova N."/>
            <person name="Kyrpides N."/>
            <person name="Woyke T."/>
        </authorList>
    </citation>
    <scope>NUCLEOTIDE SEQUENCE [LARGE SCALE GENOMIC DNA]</scope>
    <source>
        <strain evidence="9 10">WS4403</strain>
    </source>
</reference>
<name>A0ABS4PFA7_9GAMM</name>
<keyword evidence="10" id="KW-1185">Reference proteome</keyword>
<feature type="domain" description="Beta-lactamase class A catalytic" evidence="8">
    <location>
        <begin position="56"/>
        <end position="268"/>
    </location>
</feature>
<dbReference type="EMBL" id="JAGGMQ010000001">
    <property type="protein sequence ID" value="MBP2171331.1"/>
    <property type="molecule type" value="Genomic_DNA"/>
</dbReference>
<keyword evidence="7" id="KW-0732">Signal</keyword>
<dbReference type="InterPro" id="IPR012338">
    <property type="entry name" value="Beta-lactam/transpept-like"/>
</dbReference>
<dbReference type="InterPro" id="IPR023650">
    <property type="entry name" value="Beta-lactam_class-A_AS"/>
</dbReference>
<accession>A0ABS4PFA7</accession>
<keyword evidence="5 6" id="KW-0046">Antibiotic resistance</keyword>
<reference evidence="10" key="2">
    <citation type="submission" date="2023-07" db="EMBL/GenBank/DDBJ databases">
        <title>Genome mining of underrepresented organisms for secondary metabolites.</title>
        <authorList>
            <person name="D'Agostino P.M."/>
        </authorList>
    </citation>
    <scope>NUCLEOTIDE SEQUENCE [LARGE SCALE GENOMIC DNA]</scope>
    <source>
        <strain evidence="10">WS4403</strain>
    </source>
</reference>
<feature type="signal peptide" evidence="7">
    <location>
        <begin position="1"/>
        <end position="31"/>
    </location>
</feature>
<evidence type="ECO:0000313" key="10">
    <source>
        <dbReference type="Proteomes" id="UP001195624"/>
    </source>
</evidence>
<organism evidence="9 10">
    <name type="scientific">Winslowiella toletana</name>
    <dbReference type="NCBI Taxonomy" id="92490"/>
    <lineage>
        <taxon>Bacteria</taxon>
        <taxon>Pseudomonadati</taxon>
        <taxon>Pseudomonadota</taxon>
        <taxon>Gammaproteobacteria</taxon>
        <taxon>Enterobacterales</taxon>
        <taxon>Erwiniaceae</taxon>
        <taxon>Winslowiella</taxon>
    </lineage>
</organism>
<protein>
    <recommendedName>
        <fullName evidence="3 6">Beta-lactamase</fullName>
        <ecNumber evidence="3 6">3.5.2.6</ecNumber>
    </recommendedName>
</protein>
<evidence type="ECO:0000313" key="9">
    <source>
        <dbReference type="EMBL" id="MBP2171331.1"/>
    </source>
</evidence>
<evidence type="ECO:0000256" key="2">
    <source>
        <dbReference type="ARBA" id="ARBA00009009"/>
    </source>
</evidence>
<dbReference type="Gene3D" id="3.40.710.10">
    <property type="entry name" value="DD-peptidase/beta-lactamase superfamily"/>
    <property type="match status" value="1"/>
</dbReference>
<dbReference type="InterPro" id="IPR045155">
    <property type="entry name" value="Beta-lactam_cat"/>
</dbReference>
<evidence type="ECO:0000256" key="7">
    <source>
        <dbReference type="SAM" id="SignalP"/>
    </source>
</evidence>
<evidence type="ECO:0000256" key="3">
    <source>
        <dbReference type="ARBA" id="ARBA00012865"/>
    </source>
</evidence>
<dbReference type="GO" id="GO:0008800">
    <property type="term" value="F:beta-lactamase activity"/>
    <property type="evidence" value="ECO:0007669"/>
    <property type="project" value="UniProtKB-EC"/>
</dbReference>
<evidence type="ECO:0000259" key="8">
    <source>
        <dbReference type="Pfam" id="PF13354"/>
    </source>
</evidence>
<dbReference type="PRINTS" id="PR00118">
    <property type="entry name" value="BLACTAMASEA"/>
</dbReference>
<feature type="chain" id="PRO_5047133080" description="Beta-lactamase" evidence="7">
    <location>
        <begin position="32"/>
        <end position="297"/>
    </location>
</feature>
<comment type="catalytic activity">
    <reaction evidence="1 6">
        <text>a beta-lactam + H2O = a substituted beta-amino acid</text>
        <dbReference type="Rhea" id="RHEA:20401"/>
        <dbReference type="ChEBI" id="CHEBI:15377"/>
        <dbReference type="ChEBI" id="CHEBI:35627"/>
        <dbReference type="ChEBI" id="CHEBI:140347"/>
        <dbReference type="EC" id="3.5.2.6"/>
    </reaction>
</comment>
<evidence type="ECO:0000256" key="4">
    <source>
        <dbReference type="ARBA" id="ARBA00022801"/>
    </source>
</evidence>
<dbReference type="RefSeq" id="WP_017802277.1">
    <property type="nucleotide sequence ID" value="NZ_JAGGMQ010000001.1"/>
</dbReference>
<dbReference type="PROSITE" id="PS00146">
    <property type="entry name" value="BETA_LACTAMASE_A"/>
    <property type="match status" value="1"/>
</dbReference>
<dbReference type="Proteomes" id="UP001195624">
    <property type="component" value="Unassembled WGS sequence"/>
</dbReference>
<evidence type="ECO:0000256" key="6">
    <source>
        <dbReference type="RuleBase" id="RU361140"/>
    </source>
</evidence>
<dbReference type="PANTHER" id="PTHR35333:SF3">
    <property type="entry name" value="BETA-LACTAMASE-TYPE TRANSPEPTIDASE FOLD CONTAINING PROTEIN"/>
    <property type="match status" value="1"/>
</dbReference>
<dbReference type="Pfam" id="PF13354">
    <property type="entry name" value="Beta-lactamase2"/>
    <property type="match status" value="1"/>
</dbReference>
<dbReference type="EC" id="3.5.2.6" evidence="3 6"/>
<comment type="caution">
    <text evidence="9">The sequence shown here is derived from an EMBL/GenBank/DDBJ whole genome shotgun (WGS) entry which is preliminary data.</text>
</comment>
<evidence type="ECO:0000256" key="1">
    <source>
        <dbReference type="ARBA" id="ARBA00001526"/>
    </source>
</evidence>
<comment type="similarity">
    <text evidence="2 6">Belongs to the class-A beta-lactamase family.</text>
</comment>
<evidence type="ECO:0000256" key="5">
    <source>
        <dbReference type="ARBA" id="ARBA00023251"/>
    </source>
</evidence>
<keyword evidence="4 6" id="KW-0378">Hydrolase</keyword>
<dbReference type="InterPro" id="IPR000871">
    <property type="entry name" value="Beta-lactam_class-A"/>
</dbReference>
<dbReference type="PANTHER" id="PTHR35333">
    <property type="entry name" value="BETA-LACTAMASE"/>
    <property type="match status" value="1"/>
</dbReference>